<proteinExistence type="predicted"/>
<organism evidence="2 3">
    <name type="scientific">Acidihalobacter ferrooxydans</name>
    <dbReference type="NCBI Taxonomy" id="1765967"/>
    <lineage>
        <taxon>Bacteria</taxon>
        <taxon>Pseudomonadati</taxon>
        <taxon>Pseudomonadota</taxon>
        <taxon>Gammaproteobacteria</taxon>
        <taxon>Chromatiales</taxon>
        <taxon>Ectothiorhodospiraceae</taxon>
        <taxon>Acidihalobacter</taxon>
    </lineage>
</organism>
<evidence type="ECO:0000313" key="3">
    <source>
        <dbReference type="Proteomes" id="UP000243807"/>
    </source>
</evidence>
<evidence type="ECO:0000259" key="1">
    <source>
        <dbReference type="Pfam" id="PF13682"/>
    </source>
</evidence>
<gene>
    <name evidence="2" type="ORF">BW247_15185</name>
</gene>
<keyword evidence="3" id="KW-1185">Reference proteome</keyword>
<name>A0A1P8UKA7_9GAMM</name>
<dbReference type="AlphaFoldDB" id="A0A1P8UKA7"/>
<accession>A0A1P8UKA7</accession>
<sequence length="122" mass="13776">MDTRDALHHLRKAKTAHLKWRTYAQALAAGVSVGDDKAPLQHTGCDFGRWYYGPGQSLREVTDLYEDIEEPHRLLHEAYAAIYELARAGKYTKASDKLRGLESISTSLMAIIDACVEDIRDR</sequence>
<feature type="domain" description="Chemoreceptor zinc-binding" evidence="1">
    <location>
        <begin position="17"/>
        <end position="82"/>
    </location>
</feature>
<dbReference type="InterPro" id="IPR025991">
    <property type="entry name" value="Chemoreceptor_zinc-bind_dom"/>
</dbReference>
<dbReference type="OrthoDB" id="9808588at2"/>
<dbReference type="STRING" id="1765967.BW247_15185"/>
<dbReference type="Pfam" id="PF13682">
    <property type="entry name" value="CZB"/>
    <property type="match status" value="1"/>
</dbReference>
<dbReference type="EMBL" id="CP019434">
    <property type="protein sequence ID" value="APZ44268.1"/>
    <property type="molecule type" value="Genomic_DNA"/>
</dbReference>
<reference evidence="2 3" key="1">
    <citation type="submission" date="2017-01" db="EMBL/GenBank/DDBJ databases">
        <title>Draft sequence of Acidihalobacter ferrooxidans strain DSM 14175 (strain V8).</title>
        <authorList>
            <person name="Khaleque H.N."/>
            <person name="Ramsay J.P."/>
            <person name="Murphy R.J.T."/>
            <person name="Kaksonen A.H."/>
            <person name="Boxall N.J."/>
            <person name="Watkin E.L.J."/>
        </authorList>
    </citation>
    <scope>NUCLEOTIDE SEQUENCE [LARGE SCALE GENOMIC DNA]</scope>
    <source>
        <strain evidence="2 3">V8</strain>
    </source>
</reference>
<protein>
    <recommendedName>
        <fullName evidence="1">Chemoreceptor zinc-binding domain-containing protein</fullName>
    </recommendedName>
</protein>
<dbReference type="Gene3D" id="1.20.120.30">
    <property type="entry name" value="Aspartate receptor, ligand-binding domain"/>
    <property type="match status" value="1"/>
</dbReference>
<dbReference type="Proteomes" id="UP000243807">
    <property type="component" value="Chromosome"/>
</dbReference>
<dbReference type="RefSeq" id="WP_076837901.1">
    <property type="nucleotide sequence ID" value="NZ_CP019434.1"/>
</dbReference>
<dbReference type="KEGG" id="afy:BW247_15185"/>
<evidence type="ECO:0000313" key="2">
    <source>
        <dbReference type="EMBL" id="APZ44268.1"/>
    </source>
</evidence>